<keyword evidence="1" id="KW-0694">RNA-binding</keyword>
<dbReference type="Pfam" id="PF17774">
    <property type="entry name" value="YlmH_RBD"/>
    <property type="match status" value="1"/>
</dbReference>
<dbReference type="CDD" id="cd00165">
    <property type="entry name" value="S4"/>
    <property type="match status" value="1"/>
</dbReference>
<dbReference type="Gene3D" id="3.10.290.10">
    <property type="entry name" value="RNA-binding S4 domain"/>
    <property type="match status" value="1"/>
</dbReference>
<protein>
    <submittedName>
        <fullName evidence="3">RNA-binding protein</fullName>
    </submittedName>
</protein>
<dbReference type="RefSeq" id="WP_061969289.1">
    <property type="nucleotide sequence ID" value="NZ_FMAV01000001.1"/>
</dbReference>
<dbReference type="InterPro" id="IPR002942">
    <property type="entry name" value="S4_RNA-bd"/>
</dbReference>
<dbReference type="GO" id="GO:0003723">
    <property type="term" value="F:RNA binding"/>
    <property type="evidence" value="ECO:0007669"/>
    <property type="project" value="UniProtKB-KW"/>
</dbReference>
<evidence type="ECO:0000313" key="3">
    <source>
        <dbReference type="EMBL" id="KSU85000.1"/>
    </source>
</evidence>
<dbReference type="InterPro" id="IPR036986">
    <property type="entry name" value="S4_RNA-bd_sf"/>
</dbReference>
<dbReference type="SMART" id="SM00363">
    <property type="entry name" value="S4"/>
    <property type="match status" value="1"/>
</dbReference>
<dbReference type="EMBL" id="LNQN01000001">
    <property type="protein sequence ID" value="KSU85000.1"/>
    <property type="molecule type" value="Genomic_DNA"/>
</dbReference>
<dbReference type="AlphaFoldDB" id="A0A0V8JDR7"/>
<keyword evidence="4" id="KW-1185">Reference proteome</keyword>
<dbReference type="OrthoDB" id="9812787at2"/>
<feature type="domain" description="RNA-binding S4" evidence="2">
    <location>
        <begin position="181"/>
        <end position="238"/>
    </location>
</feature>
<proteinExistence type="predicted"/>
<reference evidence="3 4" key="1">
    <citation type="journal article" date="2014" name="Antonie Van Leeuwenhoek">
        <title>Fictibacillus enclensis sp. nov., isolated from marine sediment.</title>
        <authorList>
            <person name="Dastager S.G."/>
            <person name="Mawlankar R."/>
            <person name="Srinivasan K."/>
            <person name="Tang S.K."/>
            <person name="Lee J.C."/>
            <person name="Ramana V.V."/>
            <person name="Shouche Y.S."/>
        </authorList>
    </citation>
    <scope>NUCLEOTIDE SEQUENCE [LARGE SCALE GENOMIC DNA]</scope>
    <source>
        <strain evidence="3 4">NIO-1003</strain>
    </source>
</reference>
<dbReference type="PANTHER" id="PTHR13633">
    <property type="entry name" value="MITOCHONDRIAL TRANSCRIPTION RESCUE FACTOR 1"/>
    <property type="match status" value="1"/>
</dbReference>
<comment type="caution">
    <text evidence="3">The sequence shown here is derived from an EMBL/GenBank/DDBJ whole genome shotgun (WGS) entry which is preliminary data.</text>
</comment>
<dbReference type="Gene3D" id="3.30.70.330">
    <property type="match status" value="1"/>
</dbReference>
<dbReference type="Gene3D" id="3.30.1370.160">
    <property type="match status" value="1"/>
</dbReference>
<gene>
    <name evidence="3" type="ORF">AS030_05610</name>
</gene>
<dbReference type="Proteomes" id="UP000054099">
    <property type="component" value="Unassembled WGS sequence"/>
</dbReference>
<evidence type="ECO:0000313" key="4">
    <source>
        <dbReference type="Proteomes" id="UP000054099"/>
    </source>
</evidence>
<name>A0A0V8JDR7_9BACL</name>
<evidence type="ECO:0000259" key="2">
    <source>
        <dbReference type="SMART" id="SM00363"/>
    </source>
</evidence>
<accession>A0A0V8JDR7</accession>
<dbReference type="SUPFAM" id="SSF55174">
    <property type="entry name" value="Alpha-L RNA-binding motif"/>
    <property type="match status" value="1"/>
</dbReference>
<dbReference type="PROSITE" id="PS50889">
    <property type="entry name" value="S4"/>
    <property type="match status" value="1"/>
</dbReference>
<dbReference type="InterPro" id="IPR040591">
    <property type="entry name" value="RqcP2_RBD"/>
</dbReference>
<dbReference type="PANTHER" id="PTHR13633:SF3">
    <property type="entry name" value="MITOCHONDRIAL TRANSCRIPTION RESCUE FACTOR 1"/>
    <property type="match status" value="1"/>
</dbReference>
<evidence type="ECO:0000256" key="1">
    <source>
        <dbReference type="PROSITE-ProRule" id="PRU00182"/>
    </source>
</evidence>
<dbReference type="InterPro" id="IPR012677">
    <property type="entry name" value="Nucleotide-bd_a/b_plait_sf"/>
</dbReference>
<sequence length="257" mass="29522">MSIYQHFRKEEYPFIDQVLQWKDEAEERYSVKLTDFLDPREQDIAQSIIGKDSEASLSFWGGSSFSERKRALIYPSYFQPEPKDFEVSILEVRYPSKFVSIEHRDVLGSLMNLGIKRGKFGDIIQNGDKLQLIAAEEISDYVLLNVDRIGKAGVKLERVSEGDLMKSTESYEIREGTVSSLRLDVVLSEIYNLSRSKVNPLIQSSKVKVNWRVTEEVSFPVEAGDYLSVRGFGRSKLMAIEGKTKKDKWRIQYGVLQ</sequence>
<dbReference type="Pfam" id="PF01479">
    <property type="entry name" value="S4"/>
    <property type="match status" value="1"/>
</dbReference>
<organism evidence="3 4">
    <name type="scientific">Fictibacillus enclensis</name>
    <dbReference type="NCBI Taxonomy" id="1017270"/>
    <lineage>
        <taxon>Bacteria</taxon>
        <taxon>Bacillati</taxon>
        <taxon>Bacillota</taxon>
        <taxon>Bacilli</taxon>
        <taxon>Bacillales</taxon>
        <taxon>Fictibacillaceae</taxon>
        <taxon>Fictibacillus</taxon>
    </lineage>
</organism>